<accession>A0ABQ5U2Y3</accession>
<evidence type="ECO:0000313" key="1">
    <source>
        <dbReference type="EMBL" id="GLQ06061.1"/>
    </source>
</evidence>
<keyword evidence="2" id="KW-1185">Reference proteome</keyword>
<name>A0ABQ5U2Y3_9PROT</name>
<organism evidence="1 2">
    <name type="scientific">Sneathiella chinensis</name>
    <dbReference type="NCBI Taxonomy" id="349750"/>
    <lineage>
        <taxon>Bacteria</taxon>
        <taxon>Pseudomonadati</taxon>
        <taxon>Pseudomonadota</taxon>
        <taxon>Alphaproteobacteria</taxon>
        <taxon>Sneathiellales</taxon>
        <taxon>Sneathiellaceae</taxon>
        <taxon>Sneathiella</taxon>
    </lineage>
</organism>
<dbReference type="Gene3D" id="3.40.50.2300">
    <property type="match status" value="1"/>
</dbReference>
<sequence length="205" mass="23085">MSQQELRGSTRIAIIDDEKFKAYNNLTTYGYNIKELPDITSLDQVVGFDIILCDLMGVGQNFDSSIGGASIIREIKENYPTKFVIAYSGARGNSAEANAAKRYADEFIKKDEEITKWVEKLDRAIEFSSDPYQRWLVTRQGLIDHEVDIRRIVELESAYVEAIKNHDQDFSKVKKMLETIDIGGNAKGIVQSLIASAIYSIIFAS</sequence>
<proteinExistence type="predicted"/>
<comment type="caution">
    <text evidence="1">The sequence shown here is derived from an EMBL/GenBank/DDBJ whole genome shotgun (WGS) entry which is preliminary data.</text>
</comment>
<dbReference type="InterPro" id="IPR011006">
    <property type="entry name" value="CheY-like_superfamily"/>
</dbReference>
<protein>
    <recommendedName>
        <fullName evidence="3">Response regulatory domain-containing protein</fullName>
    </recommendedName>
</protein>
<evidence type="ECO:0008006" key="3">
    <source>
        <dbReference type="Google" id="ProtNLM"/>
    </source>
</evidence>
<reference evidence="1" key="1">
    <citation type="journal article" date="2014" name="Int. J. Syst. Evol. Microbiol.">
        <title>Complete genome of a new Firmicutes species belonging to the dominant human colonic microbiota ('Ruminococcus bicirculans') reveals two chromosomes and a selective capacity to utilize plant glucans.</title>
        <authorList>
            <consortium name="NISC Comparative Sequencing Program"/>
            <person name="Wegmann U."/>
            <person name="Louis P."/>
            <person name="Goesmann A."/>
            <person name="Henrissat B."/>
            <person name="Duncan S.H."/>
            <person name="Flint H.J."/>
        </authorList>
    </citation>
    <scope>NUCLEOTIDE SEQUENCE</scope>
    <source>
        <strain evidence="1">NBRC 103408</strain>
    </source>
</reference>
<dbReference type="EMBL" id="BSNF01000004">
    <property type="protein sequence ID" value="GLQ06061.1"/>
    <property type="molecule type" value="Genomic_DNA"/>
</dbReference>
<reference evidence="1" key="2">
    <citation type="submission" date="2023-01" db="EMBL/GenBank/DDBJ databases">
        <title>Draft genome sequence of Sneathiella chinensis strain NBRC 103408.</title>
        <authorList>
            <person name="Sun Q."/>
            <person name="Mori K."/>
        </authorList>
    </citation>
    <scope>NUCLEOTIDE SEQUENCE</scope>
    <source>
        <strain evidence="1">NBRC 103408</strain>
    </source>
</reference>
<dbReference type="SUPFAM" id="SSF52172">
    <property type="entry name" value="CheY-like"/>
    <property type="match status" value="1"/>
</dbReference>
<dbReference type="Proteomes" id="UP001161409">
    <property type="component" value="Unassembled WGS sequence"/>
</dbReference>
<evidence type="ECO:0000313" key="2">
    <source>
        <dbReference type="Proteomes" id="UP001161409"/>
    </source>
</evidence>
<gene>
    <name evidence="1" type="ORF">GCM10007924_12820</name>
</gene>